<organism evidence="1 2">
    <name type="scientific">Mythimna loreyi</name>
    <dbReference type="NCBI Taxonomy" id="667449"/>
    <lineage>
        <taxon>Eukaryota</taxon>
        <taxon>Metazoa</taxon>
        <taxon>Ecdysozoa</taxon>
        <taxon>Arthropoda</taxon>
        <taxon>Hexapoda</taxon>
        <taxon>Insecta</taxon>
        <taxon>Pterygota</taxon>
        <taxon>Neoptera</taxon>
        <taxon>Endopterygota</taxon>
        <taxon>Lepidoptera</taxon>
        <taxon>Glossata</taxon>
        <taxon>Ditrysia</taxon>
        <taxon>Noctuoidea</taxon>
        <taxon>Noctuidae</taxon>
        <taxon>Noctuinae</taxon>
        <taxon>Hadenini</taxon>
        <taxon>Mythimna</taxon>
    </lineage>
</organism>
<protein>
    <submittedName>
        <fullName evidence="1">Uncharacterized protein</fullName>
    </submittedName>
</protein>
<accession>A0ACC2QQ94</accession>
<gene>
    <name evidence="1" type="ORF">PYW08_005945</name>
</gene>
<keyword evidence="2" id="KW-1185">Reference proteome</keyword>
<dbReference type="Proteomes" id="UP001231649">
    <property type="component" value="Chromosome 19"/>
</dbReference>
<comment type="caution">
    <text evidence="1">The sequence shown here is derived from an EMBL/GenBank/DDBJ whole genome shotgun (WGS) entry which is preliminary data.</text>
</comment>
<sequence length="232" mass="26316">MTDVMYQFQNHEIYHPNPYQHHCQIFADHSKNPPLSVPQNNYFEVIPAPRHVVSSHPHVVEALSASSTQTLAVDKKKLVTNKSSVDTSTFSIEERLVTAVWVHERKHTKNSMSQRFGRDPPAKNTLLAWERKLFSTGSVHDAPRPGRPVNRVARMEEVAASVRAAPALSLRARALQLRVPRTTLRTILRRDLPRLTPSVRPAGKQQIKQNVKRRVRRKLEPQRELVAGGGCT</sequence>
<proteinExistence type="predicted"/>
<evidence type="ECO:0000313" key="2">
    <source>
        <dbReference type="Proteomes" id="UP001231649"/>
    </source>
</evidence>
<name>A0ACC2QQ94_9NEOP</name>
<dbReference type="EMBL" id="CM056795">
    <property type="protein sequence ID" value="KAJ8720480.1"/>
    <property type="molecule type" value="Genomic_DNA"/>
</dbReference>
<reference evidence="1" key="1">
    <citation type="submission" date="2023-03" db="EMBL/GenBank/DDBJ databases">
        <title>Chromosome-level genomes of two armyworms, Mythimna separata and Mythimna loreyi, provide insights into the biosynthesis and reception of sex pheromones.</title>
        <authorList>
            <person name="Zhao H."/>
        </authorList>
    </citation>
    <scope>NUCLEOTIDE SEQUENCE</scope>
    <source>
        <strain evidence="1">BeijingLab</strain>
    </source>
</reference>
<evidence type="ECO:0000313" key="1">
    <source>
        <dbReference type="EMBL" id="KAJ8720480.1"/>
    </source>
</evidence>